<sequence length="282" mass="31270">MQILTNPQELAAKCRAWHAQGEDIALVPTMGYYHAGHEDLMVHARGLAKRLVVSLFVNPAQFGPGEDLEAYPRNAERDAAIAESRGADVLFMPEPGSMYAPDHATWVEVPELAKGLCGQSRPIHFRGVCTVVLKLFMLTRADVAVFGQKDWQQQAIIRRMVRDLNVPTRIEARPTVREADGLALSSRNVYMTAAERAQAPEIRAALLYAQKLAQEGETSAALLREAVLRRWAERLPLGRLDYLSIVHPESMAQLNEVNGPALMACAVRMGKARLIDNILLRS</sequence>
<comment type="similarity">
    <text evidence="2 8">Belongs to the pantothenate synthetase family.</text>
</comment>
<evidence type="ECO:0000313" key="10">
    <source>
        <dbReference type="Proteomes" id="UP000069241"/>
    </source>
</evidence>
<dbReference type="CDD" id="cd00560">
    <property type="entry name" value="PanC"/>
    <property type="match status" value="1"/>
</dbReference>
<dbReference type="GO" id="GO:0005524">
    <property type="term" value="F:ATP binding"/>
    <property type="evidence" value="ECO:0007669"/>
    <property type="project" value="UniProtKB-KW"/>
</dbReference>
<gene>
    <name evidence="8" type="primary">panC</name>
    <name evidence="9" type="ORF">AXF13_14360</name>
</gene>
<dbReference type="KEGG" id="dfi:AXF13_14360"/>
<comment type="subunit">
    <text evidence="8">Homodimer.</text>
</comment>
<evidence type="ECO:0000256" key="7">
    <source>
        <dbReference type="ARBA" id="ARBA00048258"/>
    </source>
</evidence>
<evidence type="ECO:0000256" key="8">
    <source>
        <dbReference type="HAMAP-Rule" id="MF_00158"/>
    </source>
</evidence>
<dbReference type="PANTHER" id="PTHR21299:SF1">
    <property type="entry name" value="PANTOATE--BETA-ALANINE LIGASE"/>
    <property type="match status" value="1"/>
</dbReference>
<evidence type="ECO:0000256" key="6">
    <source>
        <dbReference type="ARBA" id="ARBA00022840"/>
    </source>
</evidence>
<evidence type="ECO:0000256" key="5">
    <source>
        <dbReference type="ARBA" id="ARBA00022741"/>
    </source>
</evidence>
<feature type="active site" description="Proton donor" evidence="8">
    <location>
        <position position="37"/>
    </location>
</feature>
<comment type="subcellular location">
    <subcellularLocation>
        <location evidence="8">Cytoplasm</location>
    </subcellularLocation>
</comment>
<comment type="catalytic activity">
    <reaction evidence="7 8">
        <text>(R)-pantoate + beta-alanine + ATP = (R)-pantothenate + AMP + diphosphate + H(+)</text>
        <dbReference type="Rhea" id="RHEA:10912"/>
        <dbReference type="ChEBI" id="CHEBI:15378"/>
        <dbReference type="ChEBI" id="CHEBI:15980"/>
        <dbReference type="ChEBI" id="CHEBI:29032"/>
        <dbReference type="ChEBI" id="CHEBI:30616"/>
        <dbReference type="ChEBI" id="CHEBI:33019"/>
        <dbReference type="ChEBI" id="CHEBI:57966"/>
        <dbReference type="ChEBI" id="CHEBI:456215"/>
        <dbReference type="EC" id="6.3.2.1"/>
    </reaction>
</comment>
<keyword evidence="8" id="KW-0963">Cytoplasm</keyword>
<protein>
    <recommendedName>
        <fullName evidence="8">Pantothenate synthetase</fullName>
        <shortName evidence="8">PS</shortName>
        <ecNumber evidence="8">6.3.2.1</ecNumber>
    </recommendedName>
    <alternativeName>
        <fullName evidence="8">Pantoate--beta-alanine ligase</fullName>
    </alternativeName>
    <alternativeName>
        <fullName evidence="8">Pantoate-activating enzyme</fullName>
    </alternativeName>
</protein>
<comment type="miscellaneous">
    <text evidence="8">The reaction proceeds by a bi uni uni bi ping pong mechanism.</text>
</comment>
<evidence type="ECO:0000256" key="3">
    <source>
        <dbReference type="ARBA" id="ARBA00022598"/>
    </source>
</evidence>
<dbReference type="SUPFAM" id="SSF52374">
    <property type="entry name" value="Nucleotidylyl transferase"/>
    <property type="match status" value="1"/>
</dbReference>
<keyword evidence="3 8" id="KW-0436">Ligase</keyword>
<dbReference type="InterPro" id="IPR042176">
    <property type="entry name" value="Pantoate_ligase_C"/>
</dbReference>
<dbReference type="Pfam" id="PF02569">
    <property type="entry name" value="Pantoate_ligase"/>
    <property type="match status" value="1"/>
</dbReference>
<dbReference type="EC" id="6.3.2.1" evidence="8"/>
<dbReference type="Gene3D" id="3.30.1300.10">
    <property type="entry name" value="Pantoate-beta-alanine ligase, C-terminal domain"/>
    <property type="match status" value="1"/>
</dbReference>
<keyword evidence="10" id="KW-1185">Reference proteome</keyword>
<dbReference type="GO" id="GO:0015940">
    <property type="term" value="P:pantothenate biosynthetic process"/>
    <property type="evidence" value="ECO:0007669"/>
    <property type="project" value="UniProtKB-UniRule"/>
</dbReference>
<evidence type="ECO:0000313" key="9">
    <source>
        <dbReference type="EMBL" id="AMD91214.1"/>
    </source>
</evidence>
<feature type="binding site" evidence="8">
    <location>
        <position position="176"/>
    </location>
    <ligand>
        <name>ATP</name>
        <dbReference type="ChEBI" id="CHEBI:30616"/>
    </ligand>
</feature>
<dbReference type="Gene3D" id="3.40.50.620">
    <property type="entry name" value="HUPs"/>
    <property type="match status" value="1"/>
</dbReference>
<feature type="binding site" evidence="8">
    <location>
        <position position="61"/>
    </location>
    <ligand>
        <name>(R)-pantoate</name>
        <dbReference type="ChEBI" id="CHEBI:15980"/>
    </ligand>
</feature>
<feature type="binding site" evidence="8">
    <location>
        <begin position="30"/>
        <end position="37"/>
    </location>
    <ligand>
        <name>ATP</name>
        <dbReference type="ChEBI" id="CHEBI:30616"/>
    </ligand>
</feature>
<dbReference type="InterPro" id="IPR003721">
    <property type="entry name" value="Pantoate_ligase"/>
</dbReference>
<name>A0A0X8JM02_9BACT</name>
<proteinExistence type="inferred from homology"/>
<dbReference type="NCBIfam" id="TIGR00018">
    <property type="entry name" value="panC"/>
    <property type="match status" value="1"/>
</dbReference>
<keyword evidence="6 8" id="KW-0067">ATP-binding</keyword>
<dbReference type="AlphaFoldDB" id="A0A0X8JM02"/>
<accession>A0A0X8JM02</accession>
<dbReference type="HAMAP" id="MF_00158">
    <property type="entry name" value="PanC"/>
    <property type="match status" value="1"/>
</dbReference>
<dbReference type="EMBL" id="CP014229">
    <property type="protein sequence ID" value="AMD91214.1"/>
    <property type="molecule type" value="Genomic_DNA"/>
</dbReference>
<dbReference type="InterPro" id="IPR014729">
    <property type="entry name" value="Rossmann-like_a/b/a_fold"/>
</dbReference>
<comment type="pathway">
    <text evidence="1 8">Cofactor biosynthesis; (R)-pantothenate biosynthesis; (R)-pantothenate from (R)-pantoate and beta-alanine: step 1/1.</text>
</comment>
<feature type="binding site" evidence="8">
    <location>
        <begin position="147"/>
        <end position="150"/>
    </location>
    <ligand>
        <name>ATP</name>
        <dbReference type="ChEBI" id="CHEBI:30616"/>
    </ligand>
</feature>
<feature type="binding site" evidence="8">
    <location>
        <begin position="184"/>
        <end position="187"/>
    </location>
    <ligand>
        <name>ATP</name>
        <dbReference type="ChEBI" id="CHEBI:30616"/>
    </ligand>
</feature>
<evidence type="ECO:0000256" key="4">
    <source>
        <dbReference type="ARBA" id="ARBA00022655"/>
    </source>
</evidence>
<dbReference type="RefSeq" id="WP_062254275.1">
    <property type="nucleotide sequence ID" value="NZ_CP014229.1"/>
</dbReference>
<dbReference type="GO" id="GO:0004592">
    <property type="term" value="F:pantoate-beta-alanine ligase activity"/>
    <property type="evidence" value="ECO:0007669"/>
    <property type="project" value="UniProtKB-UniRule"/>
</dbReference>
<dbReference type="Proteomes" id="UP000069241">
    <property type="component" value="Chromosome"/>
</dbReference>
<feature type="binding site" evidence="8">
    <location>
        <position position="61"/>
    </location>
    <ligand>
        <name>beta-alanine</name>
        <dbReference type="ChEBI" id="CHEBI:57966"/>
    </ligand>
</feature>
<evidence type="ECO:0000256" key="1">
    <source>
        <dbReference type="ARBA" id="ARBA00004990"/>
    </source>
</evidence>
<organism evidence="9 10">
    <name type="scientific">Desulfovibrio fairfieldensis</name>
    <dbReference type="NCBI Taxonomy" id="44742"/>
    <lineage>
        <taxon>Bacteria</taxon>
        <taxon>Pseudomonadati</taxon>
        <taxon>Thermodesulfobacteriota</taxon>
        <taxon>Desulfovibrionia</taxon>
        <taxon>Desulfovibrionales</taxon>
        <taxon>Desulfovibrionaceae</taxon>
        <taxon>Desulfovibrio</taxon>
    </lineage>
</organism>
<dbReference type="STRING" id="44742.AXF13_14360"/>
<keyword evidence="5 8" id="KW-0547">Nucleotide-binding</keyword>
<reference evidence="10" key="1">
    <citation type="submission" date="2016-02" db="EMBL/GenBank/DDBJ databases">
        <authorList>
            <person name="Holder M.E."/>
            <person name="Ajami N.J."/>
            <person name="Petrosino J.F."/>
        </authorList>
    </citation>
    <scope>NUCLEOTIDE SEQUENCE [LARGE SCALE GENOMIC DNA]</scope>
    <source>
        <strain evidence="10">CCUG 45958</strain>
    </source>
</reference>
<dbReference type="PANTHER" id="PTHR21299">
    <property type="entry name" value="CYTIDYLATE KINASE/PANTOATE-BETA-ALANINE LIGASE"/>
    <property type="match status" value="1"/>
</dbReference>
<keyword evidence="4 8" id="KW-0566">Pantothenate biosynthesis</keyword>
<dbReference type="GO" id="GO:0005829">
    <property type="term" value="C:cytosol"/>
    <property type="evidence" value="ECO:0007669"/>
    <property type="project" value="TreeGrafter"/>
</dbReference>
<feature type="binding site" evidence="8">
    <location>
        <position position="153"/>
    </location>
    <ligand>
        <name>(R)-pantoate</name>
        <dbReference type="ChEBI" id="CHEBI:15980"/>
    </ligand>
</feature>
<evidence type="ECO:0000256" key="2">
    <source>
        <dbReference type="ARBA" id="ARBA00009256"/>
    </source>
</evidence>
<comment type="function">
    <text evidence="8">Catalyzes the condensation of pantoate with beta-alanine in an ATP-dependent reaction via a pantoyl-adenylate intermediate.</text>
</comment>
<dbReference type="UniPathway" id="UPA00028">
    <property type="reaction ID" value="UER00005"/>
</dbReference>